<name>A0A1G9MAT9_9GAMM</name>
<organism evidence="2 3">
    <name type="scientific">Modicisalibacter muralis</name>
    <dbReference type="NCBI Taxonomy" id="119000"/>
    <lineage>
        <taxon>Bacteria</taxon>
        <taxon>Pseudomonadati</taxon>
        <taxon>Pseudomonadota</taxon>
        <taxon>Gammaproteobacteria</taxon>
        <taxon>Oceanospirillales</taxon>
        <taxon>Halomonadaceae</taxon>
        <taxon>Modicisalibacter</taxon>
    </lineage>
</organism>
<dbReference type="InterPro" id="IPR011990">
    <property type="entry name" value="TPR-like_helical_dom_sf"/>
</dbReference>
<reference evidence="2 3" key="1">
    <citation type="submission" date="2016-10" db="EMBL/GenBank/DDBJ databases">
        <authorList>
            <person name="de Groot N.N."/>
        </authorList>
    </citation>
    <scope>NUCLEOTIDE SEQUENCE [LARGE SCALE GENOMIC DNA]</scope>
    <source>
        <strain evidence="2 3">DSM 14789</strain>
    </source>
</reference>
<dbReference type="OrthoDB" id="6397696at2"/>
<feature type="chain" id="PRO_5011575100" description="Tetratricopeptide repeat-containing protein" evidence="1">
    <location>
        <begin position="28"/>
        <end position="411"/>
    </location>
</feature>
<evidence type="ECO:0000313" key="2">
    <source>
        <dbReference type="EMBL" id="SDL71047.1"/>
    </source>
</evidence>
<evidence type="ECO:0008006" key="4">
    <source>
        <dbReference type="Google" id="ProtNLM"/>
    </source>
</evidence>
<dbReference type="EMBL" id="FNGI01000006">
    <property type="protein sequence ID" value="SDL71047.1"/>
    <property type="molecule type" value="Genomic_DNA"/>
</dbReference>
<protein>
    <recommendedName>
        <fullName evidence="4">Tetratricopeptide repeat-containing protein</fullName>
    </recommendedName>
</protein>
<proteinExistence type="predicted"/>
<dbReference type="AlphaFoldDB" id="A0A1G9MAT9"/>
<keyword evidence="3" id="KW-1185">Reference proteome</keyword>
<accession>A0A1G9MAT9</accession>
<keyword evidence="1" id="KW-0732">Signal</keyword>
<dbReference type="Gene3D" id="1.25.40.10">
    <property type="entry name" value="Tetratricopeptide repeat domain"/>
    <property type="match status" value="2"/>
</dbReference>
<sequence>MPYRMSGYWLIAVTIVASLTMPIPASAAPALRPDMIRSLEGMQQRLASGDDDVAGDAQSAAERLEGGNAADRWARTLFLKLAATALARQGEYIRAADLFATARSIEGIDAEQRHRWLNQEARLRLSAGQTQAGVELLARWLELGQGEAEDFWLQAQALATLQRWSQAADWIDRARQASASPNTRQMQLAASVYQRAGREDAALDVLDGLLAGDGDDPDVWRRAAGLAQRLDQPGRAAAIWEAAWRRGVLTSDADLLQLIRLHIAGGTPARGGEYLAEALASDRLDDSLENARLLAEAWSAARQRDKAIKAWREVAKRSGRAEDWQRLGELAYGWGRWRVAAEALSQASEAGGDVARNGLLEGVAYIELGKRQAARRALEAARQAGSKRAEAWLSMLEDGADNRDDSNASRG</sequence>
<feature type="signal peptide" evidence="1">
    <location>
        <begin position="1"/>
        <end position="27"/>
    </location>
</feature>
<dbReference type="RefSeq" id="WP_089728811.1">
    <property type="nucleotide sequence ID" value="NZ_FNGI01000006.1"/>
</dbReference>
<evidence type="ECO:0000313" key="3">
    <source>
        <dbReference type="Proteomes" id="UP000198654"/>
    </source>
</evidence>
<gene>
    <name evidence="2" type="ORF">SAMN05661010_02375</name>
</gene>
<dbReference type="Proteomes" id="UP000198654">
    <property type="component" value="Unassembled WGS sequence"/>
</dbReference>
<evidence type="ECO:0000256" key="1">
    <source>
        <dbReference type="SAM" id="SignalP"/>
    </source>
</evidence>
<dbReference type="STRING" id="119000.SAMN05661010_02375"/>
<dbReference type="SUPFAM" id="SSF48452">
    <property type="entry name" value="TPR-like"/>
    <property type="match status" value="2"/>
</dbReference>